<dbReference type="AlphaFoldDB" id="A0A4D6NFA1"/>
<name>A0A4D6NFA1_VIGUN</name>
<reference evidence="1 2" key="1">
    <citation type="submission" date="2019-04" db="EMBL/GenBank/DDBJ databases">
        <title>An improved genome assembly and genetic linkage map for asparagus bean, Vigna unguiculata ssp. sesquipedialis.</title>
        <authorList>
            <person name="Xia Q."/>
            <person name="Zhang R."/>
            <person name="Dong Y."/>
        </authorList>
    </citation>
    <scope>NUCLEOTIDE SEQUENCE [LARGE SCALE GENOMIC DNA]</scope>
    <source>
        <tissue evidence="1">Leaf</tissue>
    </source>
</reference>
<dbReference type="Proteomes" id="UP000501690">
    <property type="component" value="Linkage Group LG10"/>
</dbReference>
<protein>
    <submittedName>
        <fullName evidence="1">Uncharacterized protein</fullName>
    </submittedName>
</protein>
<sequence length="84" mass="9510">MPFIVPISRVPPTFLLVCQWGDGRVLNYRNVPHDDLVGYWARIDDMQQNQNNLDLKCVGGTTPEIGVDHGVELDTTTVIKRTKM</sequence>
<proteinExistence type="predicted"/>
<gene>
    <name evidence="1" type="ORF">DEO72_LG10g2825</name>
</gene>
<keyword evidence="2" id="KW-1185">Reference proteome</keyword>
<evidence type="ECO:0000313" key="1">
    <source>
        <dbReference type="EMBL" id="QCE11592.1"/>
    </source>
</evidence>
<evidence type="ECO:0000313" key="2">
    <source>
        <dbReference type="Proteomes" id="UP000501690"/>
    </source>
</evidence>
<dbReference type="EMBL" id="CP039354">
    <property type="protein sequence ID" value="QCE11592.1"/>
    <property type="molecule type" value="Genomic_DNA"/>
</dbReference>
<organism evidence="1 2">
    <name type="scientific">Vigna unguiculata</name>
    <name type="common">Cowpea</name>
    <dbReference type="NCBI Taxonomy" id="3917"/>
    <lineage>
        <taxon>Eukaryota</taxon>
        <taxon>Viridiplantae</taxon>
        <taxon>Streptophyta</taxon>
        <taxon>Embryophyta</taxon>
        <taxon>Tracheophyta</taxon>
        <taxon>Spermatophyta</taxon>
        <taxon>Magnoliopsida</taxon>
        <taxon>eudicotyledons</taxon>
        <taxon>Gunneridae</taxon>
        <taxon>Pentapetalae</taxon>
        <taxon>rosids</taxon>
        <taxon>fabids</taxon>
        <taxon>Fabales</taxon>
        <taxon>Fabaceae</taxon>
        <taxon>Papilionoideae</taxon>
        <taxon>50 kb inversion clade</taxon>
        <taxon>NPAAA clade</taxon>
        <taxon>indigoferoid/millettioid clade</taxon>
        <taxon>Phaseoleae</taxon>
        <taxon>Vigna</taxon>
    </lineage>
</organism>
<accession>A0A4D6NFA1</accession>